<keyword evidence="3" id="KW-0687">Ribonucleoprotein</keyword>
<dbReference type="Gene3D" id="3.100.10.10">
    <property type="match status" value="1"/>
</dbReference>
<evidence type="ECO:0000256" key="4">
    <source>
        <dbReference type="SAM" id="MobiDB-lite"/>
    </source>
</evidence>
<reference evidence="6 7" key="1">
    <citation type="journal article" date="2018" name="Genome Biol. Evol.">
        <title>Multiple Roots of Fruiting Body Formation in Amoebozoa.</title>
        <authorList>
            <person name="Hillmann F."/>
            <person name="Forbes G."/>
            <person name="Novohradska S."/>
            <person name="Ferling I."/>
            <person name="Riege K."/>
            <person name="Groth M."/>
            <person name="Westermann M."/>
            <person name="Marz M."/>
            <person name="Spaller T."/>
            <person name="Winckler T."/>
            <person name="Schaap P."/>
            <person name="Glockner G."/>
        </authorList>
    </citation>
    <scope>NUCLEOTIDE SEQUENCE [LARGE SCALE GENOMIC DNA]</scope>
    <source>
        <strain evidence="6 7">Jena</strain>
    </source>
</reference>
<comment type="caution">
    <text evidence="6">The sequence shown here is derived from an EMBL/GenBank/DDBJ whole genome shotgun (WGS) entry which is preliminary data.</text>
</comment>
<evidence type="ECO:0000259" key="5">
    <source>
        <dbReference type="Pfam" id="PF00828"/>
    </source>
</evidence>
<dbReference type="FunCoup" id="A0A2P6NX39">
    <property type="interactions" value="299"/>
</dbReference>
<dbReference type="Proteomes" id="UP000241769">
    <property type="component" value="Unassembled WGS sequence"/>
</dbReference>
<gene>
    <name evidence="6" type="ORF">PROFUN_03240</name>
</gene>
<dbReference type="NCBIfam" id="TIGR01071">
    <property type="entry name" value="rplO_bact"/>
    <property type="match status" value="1"/>
</dbReference>
<feature type="region of interest" description="Disordered" evidence="4">
    <location>
        <begin position="78"/>
        <end position="124"/>
    </location>
</feature>
<evidence type="ECO:0000256" key="1">
    <source>
        <dbReference type="ARBA" id="ARBA00007320"/>
    </source>
</evidence>
<evidence type="ECO:0000256" key="3">
    <source>
        <dbReference type="ARBA" id="ARBA00023274"/>
    </source>
</evidence>
<feature type="compositionally biased region" description="Basic residues" evidence="4">
    <location>
        <begin position="99"/>
        <end position="117"/>
    </location>
</feature>
<dbReference type="PANTHER" id="PTHR12934:SF11">
    <property type="entry name" value="LARGE RIBOSOMAL SUBUNIT PROTEIN UL15M"/>
    <property type="match status" value="1"/>
</dbReference>
<dbReference type="PANTHER" id="PTHR12934">
    <property type="entry name" value="50S RIBOSOMAL PROTEIN L15"/>
    <property type="match status" value="1"/>
</dbReference>
<organism evidence="6 7">
    <name type="scientific">Planoprotostelium fungivorum</name>
    <dbReference type="NCBI Taxonomy" id="1890364"/>
    <lineage>
        <taxon>Eukaryota</taxon>
        <taxon>Amoebozoa</taxon>
        <taxon>Evosea</taxon>
        <taxon>Variosea</taxon>
        <taxon>Cavosteliida</taxon>
        <taxon>Cavosteliaceae</taxon>
        <taxon>Planoprotostelium</taxon>
    </lineage>
</organism>
<dbReference type="InterPro" id="IPR036227">
    <property type="entry name" value="Ribosomal_uL15/eL18_sf"/>
</dbReference>
<dbReference type="AlphaFoldDB" id="A0A2P6NX39"/>
<dbReference type="InterPro" id="IPR005749">
    <property type="entry name" value="Ribosomal_uL15_bac-type"/>
</dbReference>
<dbReference type="SUPFAM" id="SSF52080">
    <property type="entry name" value="Ribosomal proteins L15p and L18e"/>
    <property type="match status" value="1"/>
</dbReference>
<name>A0A2P6NX39_9EUKA</name>
<keyword evidence="7" id="KW-1185">Reference proteome</keyword>
<feature type="domain" description="Large ribosomal subunit protein uL15/eL18" evidence="5">
    <location>
        <begin position="148"/>
        <end position="218"/>
    </location>
</feature>
<keyword evidence="2 6" id="KW-0689">Ribosomal protein</keyword>
<dbReference type="EMBL" id="MDYQ01000010">
    <property type="protein sequence ID" value="PRP88523.1"/>
    <property type="molecule type" value="Genomic_DNA"/>
</dbReference>
<protein>
    <submittedName>
        <fullName evidence="6">Ribosomal protein L15, mitochondrial</fullName>
    </submittedName>
</protein>
<dbReference type="Pfam" id="PF00828">
    <property type="entry name" value="Ribosomal_L27A"/>
    <property type="match status" value="1"/>
</dbReference>
<dbReference type="InParanoid" id="A0A2P6NX39"/>
<sequence>MMMLRSLVSAPVKSVPLSLKKASVNISSRQKTPSLHFPRIQTVRGIATSRTTLDDVIFKPIENDPGRDRLKIEHLADNPGSHYRSKRVGRGIGSGKGKTCGRGHKGQNSRSGSRKPHASFEGGQTPLFKRMRKYGFSNGTFKKEYDYVNLNKIQEWIDRGRIDPNQTITMKTLKDTKCVTHIKEGLKVLARQGPEGLKQPIRLESAREAVEKAGGTVTTMYYNRLGLRYLLYVHLREQQPNCRTERSLTTGDNSPHPSTSS</sequence>
<dbReference type="GO" id="GO:0006412">
    <property type="term" value="P:translation"/>
    <property type="evidence" value="ECO:0007669"/>
    <property type="project" value="InterPro"/>
</dbReference>
<feature type="region of interest" description="Disordered" evidence="4">
    <location>
        <begin position="241"/>
        <end position="261"/>
    </location>
</feature>
<evidence type="ECO:0000313" key="6">
    <source>
        <dbReference type="EMBL" id="PRP88523.1"/>
    </source>
</evidence>
<dbReference type="HAMAP" id="MF_01341">
    <property type="entry name" value="Ribosomal_uL15"/>
    <property type="match status" value="1"/>
</dbReference>
<comment type="similarity">
    <text evidence="1">Belongs to the universal ribosomal protein uL15 family.</text>
</comment>
<dbReference type="STRING" id="1890364.A0A2P6NX39"/>
<accession>A0A2P6NX39</accession>
<dbReference type="GO" id="GO:0003735">
    <property type="term" value="F:structural constituent of ribosome"/>
    <property type="evidence" value="ECO:0007669"/>
    <property type="project" value="InterPro"/>
</dbReference>
<dbReference type="InterPro" id="IPR021131">
    <property type="entry name" value="Ribosomal_uL15/eL18"/>
</dbReference>
<proteinExistence type="inferred from homology"/>
<dbReference type="GO" id="GO:0005762">
    <property type="term" value="C:mitochondrial large ribosomal subunit"/>
    <property type="evidence" value="ECO:0007669"/>
    <property type="project" value="TreeGrafter"/>
</dbReference>
<dbReference type="OrthoDB" id="361383at2759"/>
<dbReference type="InterPro" id="IPR030878">
    <property type="entry name" value="Ribosomal_uL15"/>
</dbReference>
<evidence type="ECO:0000313" key="7">
    <source>
        <dbReference type="Proteomes" id="UP000241769"/>
    </source>
</evidence>
<evidence type="ECO:0000256" key="2">
    <source>
        <dbReference type="ARBA" id="ARBA00022980"/>
    </source>
</evidence>